<sequence length="25" mass="2654">MSSQNACSQTFETLTTAICQSSDLS</sequence>
<reference evidence="1" key="1">
    <citation type="submission" date="2014-09" db="EMBL/GenBank/DDBJ databases">
        <authorList>
            <person name="Magalhaes I.L.F."/>
            <person name="Oliveira U."/>
            <person name="Santos F.R."/>
            <person name="Vidigal T.H.D.A."/>
            <person name="Brescovit A.D."/>
            <person name="Santos A.J."/>
        </authorList>
    </citation>
    <scope>NUCLEOTIDE SEQUENCE</scope>
    <source>
        <tissue evidence="1">Shoot tissue taken approximately 20 cm above the soil surface</tissue>
    </source>
</reference>
<name>A0A0A9C8C4_ARUDO</name>
<accession>A0A0A9C8C4</accession>
<protein>
    <submittedName>
        <fullName evidence="1">Uncharacterized protein</fullName>
    </submittedName>
</protein>
<evidence type="ECO:0000313" key="1">
    <source>
        <dbReference type="EMBL" id="JAD69620.1"/>
    </source>
</evidence>
<proteinExistence type="predicted"/>
<organism evidence="1">
    <name type="scientific">Arundo donax</name>
    <name type="common">Giant reed</name>
    <name type="synonym">Donax arundinaceus</name>
    <dbReference type="NCBI Taxonomy" id="35708"/>
    <lineage>
        <taxon>Eukaryota</taxon>
        <taxon>Viridiplantae</taxon>
        <taxon>Streptophyta</taxon>
        <taxon>Embryophyta</taxon>
        <taxon>Tracheophyta</taxon>
        <taxon>Spermatophyta</taxon>
        <taxon>Magnoliopsida</taxon>
        <taxon>Liliopsida</taxon>
        <taxon>Poales</taxon>
        <taxon>Poaceae</taxon>
        <taxon>PACMAD clade</taxon>
        <taxon>Arundinoideae</taxon>
        <taxon>Arundineae</taxon>
        <taxon>Arundo</taxon>
    </lineage>
</organism>
<reference evidence="1" key="2">
    <citation type="journal article" date="2015" name="Data Brief">
        <title>Shoot transcriptome of the giant reed, Arundo donax.</title>
        <authorList>
            <person name="Barrero R.A."/>
            <person name="Guerrero F.D."/>
            <person name="Moolhuijzen P."/>
            <person name="Goolsby J.A."/>
            <person name="Tidwell J."/>
            <person name="Bellgard S.E."/>
            <person name="Bellgard M.I."/>
        </authorList>
    </citation>
    <scope>NUCLEOTIDE SEQUENCE</scope>
    <source>
        <tissue evidence="1">Shoot tissue taken approximately 20 cm above the soil surface</tissue>
    </source>
</reference>
<dbReference type="EMBL" id="GBRH01228275">
    <property type="protein sequence ID" value="JAD69620.1"/>
    <property type="molecule type" value="Transcribed_RNA"/>
</dbReference>
<dbReference type="AlphaFoldDB" id="A0A0A9C8C4"/>